<evidence type="ECO:0000313" key="3">
    <source>
        <dbReference type="Proteomes" id="UP001551482"/>
    </source>
</evidence>
<comment type="caution">
    <text evidence="2">The sequence shown here is derived from an EMBL/GenBank/DDBJ whole genome shotgun (WGS) entry which is preliminary data.</text>
</comment>
<dbReference type="RefSeq" id="WP_358347975.1">
    <property type="nucleotide sequence ID" value="NZ_JBEZFP010000003.1"/>
</dbReference>
<feature type="domain" description="Putative restriction endonuclease" evidence="1">
    <location>
        <begin position="18"/>
        <end position="184"/>
    </location>
</feature>
<dbReference type="GO" id="GO:0004519">
    <property type="term" value="F:endonuclease activity"/>
    <property type="evidence" value="ECO:0007669"/>
    <property type="project" value="UniProtKB-KW"/>
</dbReference>
<reference evidence="2 3" key="1">
    <citation type="submission" date="2024-06" db="EMBL/GenBank/DDBJ databases">
        <title>The Natural Products Discovery Center: Release of the First 8490 Sequenced Strains for Exploring Actinobacteria Biosynthetic Diversity.</title>
        <authorList>
            <person name="Kalkreuter E."/>
            <person name="Kautsar S.A."/>
            <person name="Yang D."/>
            <person name="Bader C.D."/>
            <person name="Teijaro C.N."/>
            <person name="Fluegel L."/>
            <person name="Davis C.M."/>
            <person name="Simpson J.R."/>
            <person name="Lauterbach L."/>
            <person name="Steele A.D."/>
            <person name="Gui C."/>
            <person name="Meng S."/>
            <person name="Li G."/>
            <person name="Viehrig K."/>
            <person name="Ye F."/>
            <person name="Su P."/>
            <person name="Kiefer A.F."/>
            <person name="Nichols A."/>
            <person name="Cepeda A.J."/>
            <person name="Yan W."/>
            <person name="Fan B."/>
            <person name="Jiang Y."/>
            <person name="Adhikari A."/>
            <person name="Zheng C.-J."/>
            <person name="Schuster L."/>
            <person name="Cowan T.M."/>
            <person name="Smanski M.J."/>
            <person name="Chevrette M.G."/>
            <person name="De Carvalho L.P.S."/>
            <person name="Shen B."/>
        </authorList>
    </citation>
    <scope>NUCLEOTIDE SEQUENCE [LARGE SCALE GENOMIC DNA]</scope>
    <source>
        <strain evidence="2 3">NPDC048946</strain>
    </source>
</reference>
<keyword evidence="2" id="KW-0378">Hydrolase</keyword>
<gene>
    <name evidence="2" type="ORF">AB0C36_02390</name>
</gene>
<dbReference type="Proteomes" id="UP001551482">
    <property type="component" value="Unassembled WGS sequence"/>
</dbReference>
<keyword evidence="2" id="KW-0255">Endonuclease</keyword>
<evidence type="ECO:0000259" key="1">
    <source>
        <dbReference type="Pfam" id="PF05685"/>
    </source>
</evidence>
<dbReference type="CDD" id="cd06260">
    <property type="entry name" value="DUF820-like"/>
    <property type="match status" value="1"/>
</dbReference>
<keyword evidence="2" id="KW-0540">Nuclease</keyword>
<dbReference type="PANTHER" id="PTHR35400:SF3">
    <property type="entry name" value="SLL1072 PROTEIN"/>
    <property type="match status" value="1"/>
</dbReference>
<organism evidence="2 3">
    <name type="scientific">Streptodolium elevatio</name>
    <dbReference type="NCBI Taxonomy" id="3157996"/>
    <lineage>
        <taxon>Bacteria</taxon>
        <taxon>Bacillati</taxon>
        <taxon>Actinomycetota</taxon>
        <taxon>Actinomycetes</taxon>
        <taxon>Kitasatosporales</taxon>
        <taxon>Streptomycetaceae</taxon>
        <taxon>Streptodolium</taxon>
    </lineage>
</organism>
<name>A0ABV3D9C0_9ACTN</name>
<dbReference type="EMBL" id="JBEZFP010000003">
    <property type="protein sequence ID" value="MEU8132338.1"/>
    <property type="molecule type" value="Genomic_DNA"/>
</dbReference>
<proteinExistence type="predicted"/>
<dbReference type="InterPro" id="IPR012296">
    <property type="entry name" value="Nuclease_put_TT1808"/>
</dbReference>
<accession>A0ABV3D9C0</accession>
<sequence length="192" mass="21104">MSVGQGHDVVGHEGPWTVEQVLALPEDKHQRIELVDGALTVSPSPGIPHQRAVYKLRNLLDRAAEDAGADVEVFSDVNILLPCGLLIPDVVVLDAEAAAQAELTVDADAILLVVEVISPFNRRSDLVLKPKLYAEAAIPSYWRVDLQPTACVTIDEFEKGRYMTRRVIQKGELVRVERPFPVDLDPAMLVLP</sequence>
<dbReference type="SUPFAM" id="SSF52980">
    <property type="entry name" value="Restriction endonuclease-like"/>
    <property type="match status" value="1"/>
</dbReference>
<dbReference type="Gene3D" id="3.90.1570.10">
    <property type="entry name" value="tt1808, chain A"/>
    <property type="match status" value="1"/>
</dbReference>
<dbReference type="InterPro" id="IPR011335">
    <property type="entry name" value="Restrct_endonuc-II-like"/>
</dbReference>
<dbReference type="InterPro" id="IPR008538">
    <property type="entry name" value="Uma2"/>
</dbReference>
<protein>
    <submittedName>
        <fullName evidence="2">Uma2 family endonuclease</fullName>
    </submittedName>
</protein>
<evidence type="ECO:0000313" key="2">
    <source>
        <dbReference type="EMBL" id="MEU8132338.1"/>
    </source>
</evidence>
<dbReference type="PANTHER" id="PTHR35400">
    <property type="entry name" value="SLR1083 PROTEIN"/>
    <property type="match status" value="1"/>
</dbReference>
<dbReference type="Pfam" id="PF05685">
    <property type="entry name" value="Uma2"/>
    <property type="match status" value="1"/>
</dbReference>
<keyword evidence="3" id="KW-1185">Reference proteome</keyword>